<dbReference type="Proteomes" id="UP000280960">
    <property type="component" value="Chromosome"/>
</dbReference>
<evidence type="ECO:0000256" key="7">
    <source>
        <dbReference type="PIRSR" id="PIRSR016262-1"/>
    </source>
</evidence>
<dbReference type="NCBIfam" id="TIGR00214">
    <property type="entry name" value="lipB"/>
    <property type="match status" value="1"/>
</dbReference>
<proteinExistence type="inferred from homology"/>
<dbReference type="AlphaFoldDB" id="A0A3G2R636"/>
<protein>
    <recommendedName>
        <fullName evidence="5 6">Octanoyltransferase</fullName>
        <ecNumber evidence="5 6">2.3.1.181</ecNumber>
    </recommendedName>
    <alternativeName>
        <fullName evidence="5">Lipoate-protein ligase B</fullName>
    </alternativeName>
    <alternativeName>
        <fullName evidence="5">Lipoyl/octanoyl transferase</fullName>
    </alternativeName>
    <alternativeName>
        <fullName evidence="5">Octanoyl-[acyl-carrier-protein]-protein N-octanoyltransferase</fullName>
    </alternativeName>
</protein>
<dbReference type="SUPFAM" id="SSF55681">
    <property type="entry name" value="Class II aaRS and biotin synthetases"/>
    <property type="match status" value="1"/>
</dbReference>
<feature type="binding site" evidence="5 8">
    <location>
        <begin position="75"/>
        <end position="82"/>
    </location>
    <ligand>
        <name>substrate</name>
    </ligand>
</feature>
<dbReference type="PROSITE" id="PS51733">
    <property type="entry name" value="BPL_LPL_CATALYTIC"/>
    <property type="match status" value="1"/>
</dbReference>
<dbReference type="GO" id="GO:0009249">
    <property type="term" value="P:protein lipoylation"/>
    <property type="evidence" value="ECO:0007669"/>
    <property type="project" value="InterPro"/>
</dbReference>
<keyword evidence="5" id="KW-0963">Cytoplasm</keyword>
<accession>A0A3G2R636</accession>
<dbReference type="InterPro" id="IPR020605">
    <property type="entry name" value="Octanoyltransferase_CS"/>
</dbReference>
<dbReference type="KEGG" id="bacg:D2962_10145"/>
<evidence type="ECO:0000256" key="4">
    <source>
        <dbReference type="ARBA" id="ARBA00024732"/>
    </source>
</evidence>
<comment type="function">
    <text evidence="4 5 6">Catalyzes the transfer of endogenously produced octanoic acid from octanoyl-acyl-carrier-protein onto the lipoyl domains of lipoate-dependent enzymes. Lipoyl-ACP can also act as a substrate although octanoyl-ACP is likely to be the physiological substrate.</text>
</comment>
<evidence type="ECO:0000256" key="3">
    <source>
        <dbReference type="ARBA" id="ARBA00023315"/>
    </source>
</evidence>
<comment type="miscellaneous">
    <text evidence="5">In the reaction, the free carboxyl group of octanoic acid is attached via an amide linkage to the epsilon-amino group of a specific lysine residue of lipoyl domains of lipoate-dependent enzymes.</text>
</comment>
<comment type="subcellular location">
    <subcellularLocation>
        <location evidence="5">Cytoplasm</location>
    </subcellularLocation>
</comment>
<feature type="binding site" evidence="5 8">
    <location>
        <begin position="155"/>
        <end position="157"/>
    </location>
    <ligand>
        <name>substrate</name>
    </ligand>
</feature>
<evidence type="ECO:0000256" key="8">
    <source>
        <dbReference type="PIRSR" id="PIRSR016262-2"/>
    </source>
</evidence>
<evidence type="ECO:0000313" key="11">
    <source>
        <dbReference type="EMBL" id="AYO30930.1"/>
    </source>
</evidence>
<sequence>MREVKWIKLGVTPYLEAKDIQLKAREKVKQGFADGILITLQHPPVFTVGSSGGFDNILIPMDQLKKKAEIYEVERGGNITFHGPGQIVAYPVFNLEKWQKDVHLYVNMLEEVVIKLLSDYGIAAGRKQKYTGVWVGDEKICALGVAIRHWITWHGIAFNVNTDLNFFHLINPCGITEFGVTSLEKLGIVENIQSVTDKMVEKFREVFDMDIEEMTLQDLK</sequence>
<feature type="binding site" evidence="5 8">
    <location>
        <begin position="142"/>
        <end position="144"/>
    </location>
    <ligand>
        <name>substrate</name>
    </ligand>
</feature>
<dbReference type="PIRSF" id="PIRSF016262">
    <property type="entry name" value="LPLase"/>
    <property type="match status" value="1"/>
</dbReference>
<evidence type="ECO:0000256" key="6">
    <source>
        <dbReference type="PIRNR" id="PIRNR016262"/>
    </source>
</evidence>
<keyword evidence="2 5" id="KW-0808">Transferase</keyword>
<dbReference type="InterPro" id="IPR000544">
    <property type="entry name" value="Octanoyltransferase"/>
</dbReference>
<keyword evidence="12" id="KW-1185">Reference proteome</keyword>
<comment type="catalytic activity">
    <reaction evidence="5 6">
        <text>octanoyl-[ACP] + L-lysyl-[protein] = N(6)-octanoyl-L-lysyl-[protein] + holo-[ACP] + H(+)</text>
        <dbReference type="Rhea" id="RHEA:17665"/>
        <dbReference type="Rhea" id="RHEA-COMP:9636"/>
        <dbReference type="Rhea" id="RHEA-COMP:9685"/>
        <dbReference type="Rhea" id="RHEA-COMP:9752"/>
        <dbReference type="Rhea" id="RHEA-COMP:9928"/>
        <dbReference type="ChEBI" id="CHEBI:15378"/>
        <dbReference type="ChEBI" id="CHEBI:29969"/>
        <dbReference type="ChEBI" id="CHEBI:64479"/>
        <dbReference type="ChEBI" id="CHEBI:78463"/>
        <dbReference type="ChEBI" id="CHEBI:78809"/>
        <dbReference type="EC" id="2.3.1.181"/>
    </reaction>
</comment>
<evidence type="ECO:0000256" key="5">
    <source>
        <dbReference type="HAMAP-Rule" id="MF_00013"/>
    </source>
</evidence>
<name>A0A3G2R636_9FIRM</name>
<dbReference type="PANTHER" id="PTHR10993">
    <property type="entry name" value="OCTANOYLTRANSFERASE"/>
    <property type="match status" value="1"/>
</dbReference>
<reference evidence="11 12" key="1">
    <citation type="submission" date="2018-10" db="EMBL/GenBank/DDBJ databases">
        <authorList>
            <person name="Zhang X."/>
        </authorList>
    </citation>
    <scope>NUCLEOTIDE SEQUENCE [LARGE SCALE GENOMIC DNA]</scope>
    <source>
        <strain evidence="11 12">SK-G1</strain>
    </source>
</reference>
<keyword evidence="3 5" id="KW-0012">Acyltransferase</keyword>
<gene>
    <name evidence="5 11" type="primary">lipB</name>
    <name evidence="11" type="ORF">D2962_10145</name>
</gene>
<dbReference type="CDD" id="cd16444">
    <property type="entry name" value="LipB"/>
    <property type="match status" value="1"/>
</dbReference>
<dbReference type="PROSITE" id="PS01313">
    <property type="entry name" value="LIPB"/>
    <property type="match status" value="1"/>
</dbReference>
<dbReference type="GO" id="GO:0005737">
    <property type="term" value="C:cytoplasm"/>
    <property type="evidence" value="ECO:0007669"/>
    <property type="project" value="UniProtKB-SubCell"/>
</dbReference>
<dbReference type="InterPro" id="IPR045864">
    <property type="entry name" value="aa-tRNA-synth_II/BPL/LPL"/>
</dbReference>
<comment type="similarity">
    <text evidence="5 6">Belongs to the LipB family.</text>
</comment>
<feature type="active site" description="Acyl-thioester intermediate" evidence="5 7">
    <location>
        <position position="173"/>
    </location>
</feature>
<dbReference type="Gene3D" id="3.30.930.10">
    <property type="entry name" value="Bira Bifunctional Protein, Domain 2"/>
    <property type="match status" value="1"/>
</dbReference>
<dbReference type="EMBL" id="CP033169">
    <property type="protein sequence ID" value="AYO30930.1"/>
    <property type="molecule type" value="Genomic_DNA"/>
</dbReference>
<dbReference type="UniPathway" id="UPA00538">
    <property type="reaction ID" value="UER00592"/>
</dbReference>
<organism evidence="11 12">
    <name type="scientific">Biomaibacter acetigenes</name>
    <dbReference type="NCBI Taxonomy" id="2316383"/>
    <lineage>
        <taxon>Bacteria</taxon>
        <taxon>Bacillati</taxon>
        <taxon>Bacillota</taxon>
        <taxon>Clostridia</taxon>
        <taxon>Thermosediminibacterales</taxon>
        <taxon>Tepidanaerobacteraceae</taxon>
        <taxon>Biomaibacter</taxon>
    </lineage>
</organism>
<dbReference type="GO" id="GO:0033819">
    <property type="term" value="F:lipoyl(octanoyl) transferase activity"/>
    <property type="evidence" value="ECO:0007669"/>
    <property type="project" value="UniProtKB-EC"/>
</dbReference>
<dbReference type="Pfam" id="PF21948">
    <property type="entry name" value="LplA-B_cat"/>
    <property type="match status" value="1"/>
</dbReference>
<feature type="domain" description="BPL/LPL catalytic" evidence="10">
    <location>
        <begin position="31"/>
        <end position="211"/>
    </location>
</feature>
<dbReference type="EC" id="2.3.1.181" evidence="5 6"/>
<evidence type="ECO:0000313" key="12">
    <source>
        <dbReference type="Proteomes" id="UP000280960"/>
    </source>
</evidence>
<dbReference type="HAMAP" id="MF_00013">
    <property type="entry name" value="LipB"/>
    <property type="match status" value="1"/>
</dbReference>
<dbReference type="RefSeq" id="WP_120767766.1">
    <property type="nucleotide sequence ID" value="NZ_CP033169.1"/>
</dbReference>
<evidence type="ECO:0000256" key="9">
    <source>
        <dbReference type="PIRSR" id="PIRSR016262-3"/>
    </source>
</evidence>
<feature type="site" description="Lowers pKa of active site Cys" evidence="5 9">
    <location>
        <position position="139"/>
    </location>
</feature>
<evidence type="ECO:0000259" key="10">
    <source>
        <dbReference type="PROSITE" id="PS51733"/>
    </source>
</evidence>
<evidence type="ECO:0000256" key="2">
    <source>
        <dbReference type="ARBA" id="ARBA00022679"/>
    </source>
</evidence>
<dbReference type="InterPro" id="IPR004143">
    <property type="entry name" value="BPL_LPL_catalytic"/>
</dbReference>
<evidence type="ECO:0000256" key="1">
    <source>
        <dbReference type="ARBA" id="ARBA00004821"/>
    </source>
</evidence>
<dbReference type="PANTHER" id="PTHR10993:SF7">
    <property type="entry name" value="LIPOYLTRANSFERASE 2, MITOCHONDRIAL-RELATED"/>
    <property type="match status" value="1"/>
</dbReference>
<comment type="pathway">
    <text evidence="1 5 6">Protein modification; protein lipoylation via endogenous pathway; protein N(6)-(lipoyl)lysine from octanoyl-[acyl-carrier-protein]: step 1/2.</text>
</comment>